<evidence type="ECO:0000313" key="4">
    <source>
        <dbReference type="Proteomes" id="UP001165082"/>
    </source>
</evidence>
<gene>
    <name evidence="3" type="ORF">TrRE_jg3650</name>
</gene>
<name>A0A9W7DQF2_9STRA</name>
<dbReference type="InterPro" id="IPR001296">
    <property type="entry name" value="Glyco_trans_1"/>
</dbReference>
<dbReference type="EMBL" id="BRXZ01003315">
    <property type="protein sequence ID" value="GMH52369.1"/>
    <property type="molecule type" value="Genomic_DNA"/>
</dbReference>
<dbReference type="AlphaFoldDB" id="A0A9W7DQF2"/>
<proteinExistence type="predicted"/>
<dbReference type="PANTHER" id="PTHR46656">
    <property type="entry name" value="PUTATIVE-RELATED"/>
    <property type="match status" value="1"/>
</dbReference>
<dbReference type="OrthoDB" id="2193793at2759"/>
<evidence type="ECO:0000256" key="1">
    <source>
        <dbReference type="ARBA" id="ARBA00022676"/>
    </source>
</evidence>
<dbReference type="CDD" id="cd03801">
    <property type="entry name" value="GT4_PimA-like"/>
    <property type="match status" value="1"/>
</dbReference>
<sequence>MSQLHPSPQEYDYKVVVCHSEPGAWNVGGGPSWSTPLCPPTGAEEDPKVITVGRTMFETDRLPEGWAGRINEMDEVWVPTPFHANIFSAGGVKIPISTLIETVDTAFFDPSLASPDPLSAYDIPSSAFRFLSVFKFEDRKGYDVLLSSYFEAFERGDDVALVILVSDYHSRGGREDLESFCESRGYDLPSLPPIYVLHSLPPLSLRGLYSSSSMFVLPSRGEGWGRPHVEAMSMGMPVAATNWSGPTAYMTRNNSYQIEVEGMVRVEGGAFDGHMWAEPSKEKLKGIMRRAVEDREEGREKGRRAREDMLEYYNLEAGAREIMERVEEAVKRREGKMKRVGGGAAEL</sequence>
<evidence type="ECO:0000259" key="2">
    <source>
        <dbReference type="Pfam" id="PF00534"/>
    </source>
</evidence>
<keyword evidence="1" id="KW-0328">Glycosyltransferase</keyword>
<accession>A0A9W7DQF2</accession>
<dbReference type="Proteomes" id="UP001165082">
    <property type="component" value="Unassembled WGS sequence"/>
</dbReference>
<dbReference type="Gene3D" id="3.40.50.2000">
    <property type="entry name" value="Glycogen Phosphorylase B"/>
    <property type="match status" value="1"/>
</dbReference>
<dbReference type="GO" id="GO:0016757">
    <property type="term" value="F:glycosyltransferase activity"/>
    <property type="evidence" value="ECO:0007669"/>
    <property type="project" value="UniProtKB-KW"/>
</dbReference>
<reference evidence="3" key="1">
    <citation type="submission" date="2022-07" db="EMBL/GenBank/DDBJ databases">
        <title>Genome analysis of Parmales, a sister group of diatoms, reveals the evolutionary specialization of diatoms from phago-mixotrophs to photoautotrophs.</title>
        <authorList>
            <person name="Ban H."/>
            <person name="Sato S."/>
            <person name="Yoshikawa S."/>
            <person name="Kazumasa Y."/>
            <person name="Nakamura Y."/>
            <person name="Ichinomiya M."/>
            <person name="Saitoh K."/>
            <person name="Sato N."/>
            <person name="Blanc-Mathieu R."/>
            <person name="Endo H."/>
            <person name="Kuwata A."/>
            <person name="Ogata H."/>
        </authorList>
    </citation>
    <scope>NUCLEOTIDE SEQUENCE</scope>
</reference>
<protein>
    <recommendedName>
        <fullName evidence="2">Glycosyl transferase family 1 domain-containing protein</fullName>
    </recommendedName>
</protein>
<keyword evidence="4" id="KW-1185">Reference proteome</keyword>
<keyword evidence="1" id="KW-0808">Transferase</keyword>
<dbReference type="SUPFAM" id="SSF53756">
    <property type="entry name" value="UDP-Glycosyltransferase/glycogen phosphorylase"/>
    <property type="match status" value="1"/>
</dbReference>
<dbReference type="Pfam" id="PF00534">
    <property type="entry name" value="Glycos_transf_1"/>
    <property type="match status" value="1"/>
</dbReference>
<feature type="domain" description="Glycosyl transferase family 1" evidence="2">
    <location>
        <begin position="124"/>
        <end position="295"/>
    </location>
</feature>
<dbReference type="PANTHER" id="PTHR46656:SF3">
    <property type="entry name" value="PUTATIVE-RELATED"/>
    <property type="match status" value="1"/>
</dbReference>
<organism evidence="3 4">
    <name type="scientific">Triparma retinervis</name>
    <dbReference type="NCBI Taxonomy" id="2557542"/>
    <lineage>
        <taxon>Eukaryota</taxon>
        <taxon>Sar</taxon>
        <taxon>Stramenopiles</taxon>
        <taxon>Ochrophyta</taxon>
        <taxon>Bolidophyceae</taxon>
        <taxon>Parmales</taxon>
        <taxon>Triparmaceae</taxon>
        <taxon>Triparma</taxon>
    </lineage>
</organism>
<comment type="caution">
    <text evidence="3">The sequence shown here is derived from an EMBL/GenBank/DDBJ whole genome shotgun (WGS) entry which is preliminary data.</text>
</comment>
<evidence type="ECO:0000313" key="3">
    <source>
        <dbReference type="EMBL" id="GMH52369.1"/>
    </source>
</evidence>